<comment type="caution">
    <text evidence="1">The sequence shown here is derived from an EMBL/GenBank/DDBJ whole genome shotgun (WGS) entry which is preliminary data.</text>
</comment>
<name>X1SF13_9ZZZZ</name>
<evidence type="ECO:0000313" key="1">
    <source>
        <dbReference type="EMBL" id="GAI77746.1"/>
    </source>
</evidence>
<sequence length="95" mass="11256">MEQDQFGYLSHHYIVQLNPNSSYIQDLNIPNEIFPLKAEIQVRTLLQHCWSVIQHDNLYKPSIKIPDKIKRQFYRIAAILEDADHEFQNGLDFLS</sequence>
<protein>
    <submittedName>
        <fullName evidence="1">Uncharacterized protein</fullName>
    </submittedName>
</protein>
<accession>X1SF13</accession>
<dbReference type="PANTHER" id="PTHR41773:SF1">
    <property type="entry name" value="RELA_SPOT DOMAIN-CONTAINING PROTEIN"/>
    <property type="match status" value="1"/>
</dbReference>
<gene>
    <name evidence="1" type="ORF">S12H4_20740</name>
</gene>
<dbReference type="Gene3D" id="1.10.287.860">
    <property type="entry name" value="Nucleotidyltransferase"/>
    <property type="match status" value="1"/>
</dbReference>
<organism evidence="1">
    <name type="scientific">marine sediment metagenome</name>
    <dbReference type="NCBI Taxonomy" id="412755"/>
    <lineage>
        <taxon>unclassified sequences</taxon>
        <taxon>metagenomes</taxon>
        <taxon>ecological metagenomes</taxon>
    </lineage>
</organism>
<dbReference type="InterPro" id="IPR043519">
    <property type="entry name" value="NT_sf"/>
</dbReference>
<dbReference type="SUPFAM" id="SSF81301">
    <property type="entry name" value="Nucleotidyltransferase"/>
    <property type="match status" value="1"/>
</dbReference>
<dbReference type="Gene3D" id="3.30.460.10">
    <property type="entry name" value="Beta Polymerase, domain 2"/>
    <property type="match status" value="1"/>
</dbReference>
<dbReference type="EMBL" id="BARW01010557">
    <property type="protein sequence ID" value="GAI77746.1"/>
    <property type="molecule type" value="Genomic_DNA"/>
</dbReference>
<feature type="non-terminal residue" evidence="1">
    <location>
        <position position="95"/>
    </location>
</feature>
<reference evidence="1" key="1">
    <citation type="journal article" date="2014" name="Front. Microbiol.">
        <title>High frequency of phylogenetically diverse reductive dehalogenase-homologous genes in deep subseafloor sedimentary metagenomes.</title>
        <authorList>
            <person name="Kawai M."/>
            <person name="Futagami T."/>
            <person name="Toyoda A."/>
            <person name="Takaki Y."/>
            <person name="Nishi S."/>
            <person name="Hori S."/>
            <person name="Arai W."/>
            <person name="Tsubouchi T."/>
            <person name="Morono Y."/>
            <person name="Uchiyama I."/>
            <person name="Ito T."/>
            <person name="Fujiyama A."/>
            <person name="Inagaki F."/>
            <person name="Takami H."/>
        </authorList>
    </citation>
    <scope>NUCLEOTIDE SEQUENCE</scope>
    <source>
        <strain evidence="1">Expedition CK06-06</strain>
    </source>
</reference>
<dbReference type="PANTHER" id="PTHR41773">
    <property type="entry name" value="GTP PYROPHOSPHATASE-RELATED"/>
    <property type="match status" value="1"/>
</dbReference>
<dbReference type="AlphaFoldDB" id="X1SF13"/>
<proteinExistence type="predicted"/>